<dbReference type="Pfam" id="PF00528">
    <property type="entry name" value="BPD_transp_1"/>
    <property type="match status" value="1"/>
</dbReference>
<evidence type="ECO:0000313" key="10">
    <source>
        <dbReference type="Proteomes" id="UP000190285"/>
    </source>
</evidence>
<dbReference type="InterPro" id="IPR050366">
    <property type="entry name" value="BP-dependent_transpt_permease"/>
</dbReference>
<feature type="transmembrane region" description="Helical" evidence="7">
    <location>
        <begin position="218"/>
        <end position="243"/>
    </location>
</feature>
<keyword evidence="10" id="KW-1185">Reference proteome</keyword>
<evidence type="ECO:0000256" key="1">
    <source>
        <dbReference type="ARBA" id="ARBA00004651"/>
    </source>
</evidence>
<dbReference type="SUPFAM" id="SSF161098">
    <property type="entry name" value="MetI-like"/>
    <property type="match status" value="1"/>
</dbReference>
<evidence type="ECO:0000256" key="2">
    <source>
        <dbReference type="ARBA" id="ARBA00022448"/>
    </source>
</evidence>
<dbReference type="STRING" id="36842.SAMN02194393_00232"/>
<sequence length="298" mass="32488">MDSAYIQNIEEIKKKYKKRSQTREVWRRLKKNKMAILGIIILSIFILTAIFADYIADYKTEAIRMNARERLQEPSKEHWFGTDDLGRDIFARIVHGTRISLFVGTISVGIALSIGGTLGAISGYYGGKFDNIIMRTLDIILAVPSILLAITIVSSLGANIVNVMIAVGISNIPGFARVVRAAVLGVKDQEYIEAARAIGAKNHVIILKHVLPNCLAPIIVYSTLKVATAIMAAAGLSFIGLGVKPPTPEWGSMLSGGRAFIRDKMYIVLFPGLAIIATILSLNLLGDGLRDALDPRLK</sequence>
<evidence type="ECO:0000256" key="3">
    <source>
        <dbReference type="ARBA" id="ARBA00022475"/>
    </source>
</evidence>
<name>A0A1T5ICZ2_9FIRM</name>
<feature type="transmembrane region" description="Helical" evidence="7">
    <location>
        <begin position="264"/>
        <end position="285"/>
    </location>
</feature>
<evidence type="ECO:0000256" key="5">
    <source>
        <dbReference type="ARBA" id="ARBA00022989"/>
    </source>
</evidence>
<dbReference type="GO" id="GO:0055085">
    <property type="term" value="P:transmembrane transport"/>
    <property type="evidence" value="ECO:0007669"/>
    <property type="project" value="InterPro"/>
</dbReference>
<feature type="transmembrane region" description="Helical" evidence="7">
    <location>
        <begin position="35"/>
        <end position="56"/>
    </location>
</feature>
<dbReference type="EMBL" id="FUZT01000001">
    <property type="protein sequence ID" value="SKC36965.1"/>
    <property type="molecule type" value="Genomic_DNA"/>
</dbReference>
<gene>
    <name evidence="9" type="ORF">SAMN02194393_00232</name>
</gene>
<evidence type="ECO:0000313" key="9">
    <source>
        <dbReference type="EMBL" id="SKC36965.1"/>
    </source>
</evidence>
<dbReference type="RefSeq" id="WP_079488709.1">
    <property type="nucleotide sequence ID" value="NZ_FUZT01000001.1"/>
</dbReference>
<evidence type="ECO:0000256" key="6">
    <source>
        <dbReference type="ARBA" id="ARBA00023136"/>
    </source>
</evidence>
<dbReference type="GO" id="GO:0005886">
    <property type="term" value="C:plasma membrane"/>
    <property type="evidence" value="ECO:0007669"/>
    <property type="project" value="UniProtKB-SubCell"/>
</dbReference>
<dbReference type="OrthoDB" id="9783218at2"/>
<keyword evidence="3" id="KW-1003">Cell membrane</keyword>
<protein>
    <submittedName>
        <fullName evidence="9">Peptide/nickel transport system permease protein</fullName>
    </submittedName>
</protein>
<dbReference type="PROSITE" id="PS50928">
    <property type="entry name" value="ABC_TM1"/>
    <property type="match status" value="1"/>
</dbReference>
<proteinExistence type="inferred from homology"/>
<feature type="domain" description="ABC transmembrane type-1" evidence="8">
    <location>
        <begin position="97"/>
        <end position="286"/>
    </location>
</feature>
<dbReference type="Proteomes" id="UP000190285">
    <property type="component" value="Unassembled WGS sequence"/>
</dbReference>
<keyword evidence="2 7" id="KW-0813">Transport</keyword>
<dbReference type="AlphaFoldDB" id="A0A1T5ICZ2"/>
<evidence type="ECO:0000259" key="8">
    <source>
        <dbReference type="PROSITE" id="PS50928"/>
    </source>
</evidence>
<dbReference type="InterPro" id="IPR000515">
    <property type="entry name" value="MetI-like"/>
</dbReference>
<dbReference type="InterPro" id="IPR025966">
    <property type="entry name" value="OppC_N"/>
</dbReference>
<evidence type="ECO:0000256" key="4">
    <source>
        <dbReference type="ARBA" id="ARBA00022692"/>
    </source>
</evidence>
<organism evidence="9 10">
    <name type="scientific">Maledivibacter halophilus</name>
    <dbReference type="NCBI Taxonomy" id="36842"/>
    <lineage>
        <taxon>Bacteria</taxon>
        <taxon>Bacillati</taxon>
        <taxon>Bacillota</taxon>
        <taxon>Clostridia</taxon>
        <taxon>Peptostreptococcales</taxon>
        <taxon>Caminicellaceae</taxon>
        <taxon>Maledivibacter</taxon>
    </lineage>
</organism>
<feature type="transmembrane region" description="Helical" evidence="7">
    <location>
        <begin position="99"/>
        <end position="127"/>
    </location>
</feature>
<comment type="similarity">
    <text evidence="7">Belongs to the binding-protein-dependent transport system permease family.</text>
</comment>
<feature type="transmembrane region" description="Helical" evidence="7">
    <location>
        <begin position="139"/>
        <end position="169"/>
    </location>
</feature>
<dbReference type="PANTHER" id="PTHR43386:SF1">
    <property type="entry name" value="D,D-DIPEPTIDE TRANSPORT SYSTEM PERMEASE PROTEIN DDPC-RELATED"/>
    <property type="match status" value="1"/>
</dbReference>
<dbReference type="Pfam" id="PF12911">
    <property type="entry name" value="OppC_N"/>
    <property type="match status" value="1"/>
</dbReference>
<accession>A0A1T5ICZ2</accession>
<dbReference type="PANTHER" id="PTHR43386">
    <property type="entry name" value="OLIGOPEPTIDE TRANSPORT SYSTEM PERMEASE PROTEIN APPC"/>
    <property type="match status" value="1"/>
</dbReference>
<reference evidence="9 10" key="1">
    <citation type="submission" date="2017-02" db="EMBL/GenBank/DDBJ databases">
        <authorList>
            <person name="Peterson S.W."/>
        </authorList>
    </citation>
    <scope>NUCLEOTIDE SEQUENCE [LARGE SCALE GENOMIC DNA]</scope>
    <source>
        <strain evidence="9 10">M1</strain>
    </source>
</reference>
<keyword evidence="4 7" id="KW-0812">Transmembrane</keyword>
<keyword evidence="5 7" id="KW-1133">Transmembrane helix</keyword>
<evidence type="ECO:0000256" key="7">
    <source>
        <dbReference type="RuleBase" id="RU363032"/>
    </source>
</evidence>
<keyword evidence="6 7" id="KW-0472">Membrane</keyword>
<dbReference type="CDD" id="cd06261">
    <property type="entry name" value="TM_PBP2"/>
    <property type="match status" value="1"/>
</dbReference>
<comment type="subcellular location">
    <subcellularLocation>
        <location evidence="1 7">Cell membrane</location>
        <topology evidence="1 7">Multi-pass membrane protein</topology>
    </subcellularLocation>
</comment>
<dbReference type="InterPro" id="IPR035906">
    <property type="entry name" value="MetI-like_sf"/>
</dbReference>
<dbReference type="Gene3D" id="1.10.3720.10">
    <property type="entry name" value="MetI-like"/>
    <property type="match status" value="1"/>
</dbReference>